<keyword evidence="1" id="KW-0732">Signal</keyword>
<gene>
    <name evidence="2" type="ORF">GII30_20655</name>
</gene>
<dbReference type="EMBL" id="CP045810">
    <property type="protein sequence ID" value="QHN41255.1"/>
    <property type="molecule type" value="Genomic_DNA"/>
</dbReference>
<reference evidence="2" key="1">
    <citation type="journal article" date="2021" name="Nat. Microbiol.">
        <title>Cocultivation of an ultrasmall environmental parasitic bacterium with lytic ability against bacteria associated with wastewater foams.</title>
        <authorList>
            <person name="Batinovic S."/>
            <person name="Rose J.J.A."/>
            <person name="Ratcliffe J."/>
            <person name="Seviour R.J."/>
            <person name="Petrovski S."/>
        </authorList>
    </citation>
    <scope>NUCLEOTIDE SEQUENCE</scope>
    <source>
        <strain evidence="2">CON44</strain>
    </source>
</reference>
<feature type="chain" id="PRO_5039650966" evidence="1">
    <location>
        <begin position="34"/>
        <end position="176"/>
    </location>
</feature>
<accession>A0A857L224</accession>
<feature type="signal peptide" evidence="1">
    <location>
        <begin position="1"/>
        <end position="33"/>
    </location>
</feature>
<dbReference type="AlphaFoldDB" id="A0A857L224"/>
<dbReference type="InterPro" id="IPR006311">
    <property type="entry name" value="TAT_signal"/>
</dbReference>
<evidence type="ECO:0000256" key="1">
    <source>
        <dbReference type="SAM" id="SignalP"/>
    </source>
</evidence>
<proteinExistence type="predicted"/>
<dbReference type="RefSeq" id="WP_005193516.1">
    <property type="nucleotide sequence ID" value="NZ_CP045804.1"/>
</dbReference>
<protein>
    <submittedName>
        <fullName evidence="2">Uncharacterized protein</fullName>
    </submittedName>
</protein>
<evidence type="ECO:0000313" key="2">
    <source>
        <dbReference type="EMBL" id="QHN41255.1"/>
    </source>
</evidence>
<name>A0A857L224_9ACTN</name>
<sequence>MASTRRQTRAAVAALSTAAALTAAALTVAPATANPYNPHDPSLRREARTGQVYTLSDSPLCAGAVRAMVSTQPYLYPDGTPVSNLGKVSYSLSANLFGISGTPRYCTVKVTLAWRNKTTGRSGSVVRTASGPPLTLTDATAGMVFGTVTTGSGQVEFTLRPHRPHLAGQAVPLNVF</sequence>
<organism evidence="2">
    <name type="scientific">Gordonia amarae</name>
    <dbReference type="NCBI Taxonomy" id="36821"/>
    <lineage>
        <taxon>Bacteria</taxon>
        <taxon>Bacillati</taxon>
        <taxon>Actinomycetota</taxon>
        <taxon>Actinomycetes</taxon>
        <taxon>Mycobacteriales</taxon>
        <taxon>Gordoniaceae</taxon>
        <taxon>Gordonia</taxon>
    </lineage>
</organism>
<dbReference type="PROSITE" id="PS51318">
    <property type="entry name" value="TAT"/>
    <property type="match status" value="1"/>
</dbReference>